<dbReference type="AlphaFoldDB" id="A0A7Y9J5S0"/>
<name>A0A7Y9J5S0_9PSEU</name>
<dbReference type="GO" id="GO:0070967">
    <property type="term" value="F:coenzyme F420 binding"/>
    <property type="evidence" value="ECO:0007669"/>
    <property type="project" value="TreeGrafter"/>
</dbReference>
<dbReference type="InterPro" id="IPR004378">
    <property type="entry name" value="F420H2_quin_Rdtase"/>
</dbReference>
<dbReference type="EMBL" id="JACCBN010000001">
    <property type="protein sequence ID" value="NYD35859.1"/>
    <property type="molecule type" value="Genomic_DNA"/>
</dbReference>
<dbReference type="GO" id="GO:0016491">
    <property type="term" value="F:oxidoreductase activity"/>
    <property type="evidence" value="ECO:0007669"/>
    <property type="project" value="InterPro"/>
</dbReference>
<dbReference type="GO" id="GO:0005886">
    <property type="term" value="C:plasma membrane"/>
    <property type="evidence" value="ECO:0007669"/>
    <property type="project" value="TreeGrafter"/>
</dbReference>
<evidence type="ECO:0000313" key="4">
    <source>
        <dbReference type="Proteomes" id="UP000535890"/>
    </source>
</evidence>
<proteinExistence type="inferred from homology"/>
<dbReference type="NCBIfam" id="TIGR00026">
    <property type="entry name" value="hi_GC_TIGR00026"/>
    <property type="match status" value="1"/>
</dbReference>
<evidence type="ECO:0000256" key="2">
    <source>
        <dbReference type="ARBA" id="ARBA00049106"/>
    </source>
</evidence>
<organism evidence="3 4">
    <name type="scientific">Actinomycetospora corticicola</name>
    <dbReference type="NCBI Taxonomy" id="663602"/>
    <lineage>
        <taxon>Bacteria</taxon>
        <taxon>Bacillati</taxon>
        <taxon>Actinomycetota</taxon>
        <taxon>Actinomycetes</taxon>
        <taxon>Pseudonocardiales</taxon>
        <taxon>Pseudonocardiaceae</taxon>
        <taxon>Actinomycetospora</taxon>
    </lineage>
</organism>
<comment type="catalytic activity">
    <reaction evidence="2">
        <text>oxidized coenzyme F420-(gamma-L-Glu)(n) + a quinol + H(+) = reduced coenzyme F420-(gamma-L-Glu)(n) + a quinone</text>
        <dbReference type="Rhea" id="RHEA:39663"/>
        <dbReference type="Rhea" id="RHEA-COMP:12939"/>
        <dbReference type="Rhea" id="RHEA-COMP:14378"/>
        <dbReference type="ChEBI" id="CHEBI:15378"/>
        <dbReference type="ChEBI" id="CHEBI:24646"/>
        <dbReference type="ChEBI" id="CHEBI:132124"/>
        <dbReference type="ChEBI" id="CHEBI:133980"/>
        <dbReference type="ChEBI" id="CHEBI:139511"/>
    </reaction>
</comment>
<dbReference type="InterPro" id="IPR012349">
    <property type="entry name" value="Split_barrel_FMN-bd"/>
</dbReference>
<dbReference type="RefSeq" id="WP_179793623.1">
    <property type="nucleotide sequence ID" value="NZ_BAABHP010000007.1"/>
</dbReference>
<dbReference type="PANTHER" id="PTHR39428:SF3">
    <property type="entry name" value="DEAZAFLAVIN-DEPENDENT NITROREDUCTASE"/>
    <property type="match status" value="1"/>
</dbReference>
<comment type="similarity">
    <text evidence="1">Belongs to the F420H(2)-dependent quinone reductase family.</text>
</comment>
<comment type="caution">
    <text evidence="3">The sequence shown here is derived from an EMBL/GenBank/DDBJ whole genome shotgun (WGS) entry which is preliminary data.</text>
</comment>
<evidence type="ECO:0000256" key="1">
    <source>
        <dbReference type="ARBA" id="ARBA00008710"/>
    </source>
</evidence>
<dbReference type="PANTHER" id="PTHR39428">
    <property type="entry name" value="F420H(2)-DEPENDENT QUINONE REDUCTASE RV1261C"/>
    <property type="match status" value="1"/>
</dbReference>
<dbReference type="Gene3D" id="2.30.110.10">
    <property type="entry name" value="Electron Transport, Fmn-binding Protein, Chain A"/>
    <property type="match status" value="1"/>
</dbReference>
<dbReference type="Pfam" id="PF04075">
    <property type="entry name" value="F420H2_quin_red"/>
    <property type="match status" value="1"/>
</dbReference>
<keyword evidence="4" id="KW-1185">Reference proteome</keyword>
<accession>A0A7Y9J5S0</accession>
<gene>
    <name evidence="3" type="ORF">BJ983_001961</name>
</gene>
<evidence type="ECO:0000313" key="3">
    <source>
        <dbReference type="EMBL" id="NYD35859.1"/>
    </source>
</evidence>
<protein>
    <submittedName>
        <fullName evidence="3">Deazaflavin-dependent oxidoreductase (Nitroreductase family)</fullName>
    </submittedName>
</protein>
<dbReference type="Proteomes" id="UP000535890">
    <property type="component" value="Unassembled WGS sequence"/>
</dbReference>
<sequence>MSEQVETNATDWVREQIEQIERTGTTEGITVKGSPIILMTLRGAKTGKLRHTPVMRVEHDGDYAIVASKGGADEHPTWYHNIVANPEFPIQDGRETKTYRARIVEGEERAQWWERAVAAYPSYADYQEATDREIPVFVAEPV</sequence>
<reference evidence="3 4" key="1">
    <citation type="submission" date="2020-07" db="EMBL/GenBank/DDBJ databases">
        <title>Sequencing the genomes of 1000 actinobacteria strains.</title>
        <authorList>
            <person name="Klenk H.-P."/>
        </authorList>
    </citation>
    <scope>NUCLEOTIDE SEQUENCE [LARGE SCALE GENOMIC DNA]</scope>
    <source>
        <strain evidence="3 4">DSM 45772</strain>
    </source>
</reference>